<name>A0ABR9W383_9MICO</name>
<dbReference type="RefSeq" id="WP_193866657.1">
    <property type="nucleotide sequence ID" value="NZ_JADEYR010000016.1"/>
</dbReference>
<keyword evidence="5" id="KW-1185">Reference proteome</keyword>
<comment type="cofactor">
    <cofactor evidence="1">
        <name>Mg(2+)</name>
        <dbReference type="ChEBI" id="CHEBI:18420"/>
    </cofactor>
</comment>
<sequence>MPTPEFVLELRRHIGTAPLWMSGVTAIVTDADQDRVLLVRRADNGAWTPVTGIIDPGEEPASAAAREAREEAGVETRMVRLVDVRTLPEITYDNGDRAIYLDLCFLAEHIAGDPHPADDENTEARWFRLDDLPPLNARFREQIATALSGELEARFRQ</sequence>
<dbReference type="EMBL" id="JADEYR010000016">
    <property type="protein sequence ID" value="MBE9404915.1"/>
    <property type="molecule type" value="Genomic_DNA"/>
</dbReference>
<gene>
    <name evidence="4" type="ORF">IOE58_12230</name>
</gene>
<evidence type="ECO:0000256" key="1">
    <source>
        <dbReference type="ARBA" id="ARBA00001946"/>
    </source>
</evidence>
<dbReference type="Pfam" id="PF00293">
    <property type="entry name" value="NUDIX"/>
    <property type="match status" value="1"/>
</dbReference>
<feature type="domain" description="Nudix hydrolase" evidence="3">
    <location>
        <begin position="19"/>
        <end position="149"/>
    </location>
</feature>
<dbReference type="PANTHER" id="PTHR43046">
    <property type="entry name" value="GDP-MANNOSE MANNOSYL HYDROLASE"/>
    <property type="match status" value="1"/>
</dbReference>
<evidence type="ECO:0000313" key="4">
    <source>
        <dbReference type="EMBL" id="MBE9404915.1"/>
    </source>
</evidence>
<evidence type="ECO:0000313" key="5">
    <source>
        <dbReference type="Proteomes" id="UP000644727"/>
    </source>
</evidence>
<proteinExistence type="predicted"/>
<dbReference type="Gene3D" id="3.90.79.10">
    <property type="entry name" value="Nucleoside Triphosphate Pyrophosphohydrolase"/>
    <property type="match status" value="1"/>
</dbReference>
<dbReference type="Proteomes" id="UP000644727">
    <property type="component" value="Unassembled WGS sequence"/>
</dbReference>
<keyword evidence="2" id="KW-0378">Hydrolase</keyword>
<dbReference type="InterPro" id="IPR020084">
    <property type="entry name" value="NUDIX_hydrolase_CS"/>
</dbReference>
<comment type="caution">
    <text evidence="4">The sequence shown here is derived from an EMBL/GenBank/DDBJ whole genome shotgun (WGS) entry which is preliminary data.</text>
</comment>
<dbReference type="InterPro" id="IPR015797">
    <property type="entry name" value="NUDIX_hydrolase-like_dom_sf"/>
</dbReference>
<dbReference type="PROSITE" id="PS51462">
    <property type="entry name" value="NUDIX"/>
    <property type="match status" value="1"/>
</dbReference>
<organism evidence="4 5">
    <name type="scientific">Brachybacterium epidermidis</name>
    <dbReference type="NCBI Taxonomy" id="2781983"/>
    <lineage>
        <taxon>Bacteria</taxon>
        <taxon>Bacillati</taxon>
        <taxon>Actinomycetota</taxon>
        <taxon>Actinomycetes</taxon>
        <taxon>Micrococcales</taxon>
        <taxon>Dermabacteraceae</taxon>
        <taxon>Brachybacterium</taxon>
    </lineage>
</organism>
<dbReference type="PROSITE" id="PS00893">
    <property type="entry name" value="NUDIX_BOX"/>
    <property type="match status" value="1"/>
</dbReference>
<protein>
    <submittedName>
        <fullName evidence="4">NUDIX domain-containing protein</fullName>
    </submittedName>
</protein>
<dbReference type="CDD" id="cd18879">
    <property type="entry name" value="NUDIX_Hydrolase"/>
    <property type="match status" value="1"/>
</dbReference>
<accession>A0ABR9W383</accession>
<dbReference type="InterPro" id="IPR000086">
    <property type="entry name" value="NUDIX_hydrolase_dom"/>
</dbReference>
<evidence type="ECO:0000259" key="3">
    <source>
        <dbReference type="PROSITE" id="PS51462"/>
    </source>
</evidence>
<dbReference type="SUPFAM" id="SSF55811">
    <property type="entry name" value="Nudix"/>
    <property type="match status" value="1"/>
</dbReference>
<reference evidence="4 5" key="1">
    <citation type="submission" date="2020-10" db="EMBL/GenBank/DDBJ databases">
        <title>Draft genome and description of Brachybacterium epidermidis sp nov.</title>
        <authorList>
            <person name="Boxberger M."/>
            <person name="La Scola B."/>
        </authorList>
    </citation>
    <scope>NUCLEOTIDE SEQUENCE [LARGE SCALE GENOMIC DNA]</scope>
    <source>
        <strain evidence="4 5">Marseille-Q2903</strain>
    </source>
</reference>
<evidence type="ECO:0000256" key="2">
    <source>
        <dbReference type="ARBA" id="ARBA00022801"/>
    </source>
</evidence>
<dbReference type="PANTHER" id="PTHR43046:SF16">
    <property type="entry name" value="ADP-RIBOSE PYROPHOSPHATASE YJHB-RELATED"/>
    <property type="match status" value="1"/>
</dbReference>